<comment type="caution">
    <text evidence="1">The sequence shown here is derived from an EMBL/GenBank/DDBJ whole genome shotgun (WGS) entry which is preliminary data.</text>
</comment>
<dbReference type="AlphaFoldDB" id="A0AAD6S466"/>
<dbReference type="EMBL" id="JARJCM010000259">
    <property type="protein sequence ID" value="KAJ7020549.1"/>
    <property type="molecule type" value="Genomic_DNA"/>
</dbReference>
<sequence length="178" mass="20371">PPACPPHAAEWFTYAHSEMTRRNLGAHFNAVLAAWGRIEAASRFEHSSGAISKQFRPEQVNRWIQCGRGRKGKADTSVPNPAQYERQWWAWWNSLQLGWRGKDLQGDWAVVGPYGKEWEGLLFWGQNGVLSIMASLYFWGCGVQEDEGSLGQWERAVNDVAWVFEGLALFHEAFKKRF</sequence>
<reference evidence="1" key="1">
    <citation type="submission" date="2023-03" db="EMBL/GenBank/DDBJ databases">
        <title>Massive genome expansion in bonnet fungi (Mycena s.s.) driven by repeated elements and novel gene families across ecological guilds.</title>
        <authorList>
            <consortium name="Lawrence Berkeley National Laboratory"/>
            <person name="Harder C.B."/>
            <person name="Miyauchi S."/>
            <person name="Viragh M."/>
            <person name="Kuo A."/>
            <person name="Thoen E."/>
            <person name="Andreopoulos B."/>
            <person name="Lu D."/>
            <person name="Skrede I."/>
            <person name="Drula E."/>
            <person name="Henrissat B."/>
            <person name="Morin E."/>
            <person name="Kohler A."/>
            <person name="Barry K."/>
            <person name="LaButti K."/>
            <person name="Morin E."/>
            <person name="Salamov A."/>
            <person name="Lipzen A."/>
            <person name="Mereny Z."/>
            <person name="Hegedus B."/>
            <person name="Baldrian P."/>
            <person name="Stursova M."/>
            <person name="Weitz H."/>
            <person name="Taylor A."/>
            <person name="Grigoriev I.V."/>
            <person name="Nagy L.G."/>
            <person name="Martin F."/>
            <person name="Kauserud H."/>
        </authorList>
    </citation>
    <scope>NUCLEOTIDE SEQUENCE</scope>
    <source>
        <strain evidence="1">CBHHK200</strain>
    </source>
</reference>
<protein>
    <submittedName>
        <fullName evidence="1">Uncharacterized protein</fullName>
    </submittedName>
</protein>
<evidence type="ECO:0000313" key="1">
    <source>
        <dbReference type="EMBL" id="KAJ7020549.1"/>
    </source>
</evidence>
<feature type="non-terminal residue" evidence="1">
    <location>
        <position position="1"/>
    </location>
</feature>
<keyword evidence="2" id="KW-1185">Reference proteome</keyword>
<accession>A0AAD6S466</accession>
<dbReference type="Proteomes" id="UP001218188">
    <property type="component" value="Unassembled WGS sequence"/>
</dbReference>
<proteinExistence type="predicted"/>
<evidence type="ECO:0000313" key="2">
    <source>
        <dbReference type="Proteomes" id="UP001218188"/>
    </source>
</evidence>
<name>A0AAD6S466_9AGAR</name>
<gene>
    <name evidence="1" type="ORF">C8F04DRAFT_974155</name>
</gene>
<organism evidence="1 2">
    <name type="scientific">Mycena alexandri</name>
    <dbReference type="NCBI Taxonomy" id="1745969"/>
    <lineage>
        <taxon>Eukaryota</taxon>
        <taxon>Fungi</taxon>
        <taxon>Dikarya</taxon>
        <taxon>Basidiomycota</taxon>
        <taxon>Agaricomycotina</taxon>
        <taxon>Agaricomycetes</taxon>
        <taxon>Agaricomycetidae</taxon>
        <taxon>Agaricales</taxon>
        <taxon>Marasmiineae</taxon>
        <taxon>Mycenaceae</taxon>
        <taxon>Mycena</taxon>
    </lineage>
</organism>